<proteinExistence type="predicted"/>
<evidence type="ECO:0000313" key="3">
    <source>
        <dbReference type="Proteomes" id="UP000634136"/>
    </source>
</evidence>
<dbReference type="AlphaFoldDB" id="A0A835CKR0"/>
<comment type="caution">
    <text evidence="2">The sequence shown here is derived from an EMBL/GenBank/DDBJ whole genome shotgun (WGS) entry which is preliminary data.</text>
</comment>
<dbReference type="PANTHER" id="PTHR45966">
    <property type="entry name" value="GDSL-LIKE LIPASE/ACYLHYDROLASE"/>
    <property type="match status" value="1"/>
</dbReference>
<dbReference type="Gene3D" id="3.40.50.1110">
    <property type="entry name" value="SGNH hydrolase"/>
    <property type="match status" value="1"/>
</dbReference>
<protein>
    <submittedName>
        <fullName evidence="2">GDSL esterase/lipase 4-like</fullName>
    </submittedName>
</protein>
<dbReference type="EMBL" id="JAAIUW010000001">
    <property type="protein sequence ID" value="KAF7845011.1"/>
    <property type="molecule type" value="Genomic_DNA"/>
</dbReference>
<name>A0A835CKR0_9FABA</name>
<dbReference type="InterPro" id="IPR044552">
    <property type="entry name" value="GLIP1-5/GLL25"/>
</dbReference>
<evidence type="ECO:0000256" key="1">
    <source>
        <dbReference type="ARBA" id="ARBA00022729"/>
    </source>
</evidence>
<keyword evidence="1" id="KW-0732">Signal</keyword>
<dbReference type="PANTHER" id="PTHR45966:SF13">
    <property type="entry name" value="GDSL ESTERASE_LIPASE"/>
    <property type="match status" value="1"/>
</dbReference>
<accession>A0A835CKR0</accession>
<dbReference type="Proteomes" id="UP000634136">
    <property type="component" value="Unassembled WGS sequence"/>
</dbReference>
<organism evidence="2 3">
    <name type="scientific">Senna tora</name>
    <dbReference type="NCBI Taxonomy" id="362788"/>
    <lineage>
        <taxon>Eukaryota</taxon>
        <taxon>Viridiplantae</taxon>
        <taxon>Streptophyta</taxon>
        <taxon>Embryophyta</taxon>
        <taxon>Tracheophyta</taxon>
        <taxon>Spermatophyta</taxon>
        <taxon>Magnoliopsida</taxon>
        <taxon>eudicotyledons</taxon>
        <taxon>Gunneridae</taxon>
        <taxon>Pentapetalae</taxon>
        <taxon>rosids</taxon>
        <taxon>fabids</taxon>
        <taxon>Fabales</taxon>
        <taxon>Fabaceae</taxon>
        <taxon>Caesalpinioideae</taxon>
        <taxon>Cassia clade</taxon>
        <taxon>Senna</taxon>
    </lineage>
</organism>
<gene>
    <name evidence="2" type="ORF">G2W53_001916</name>
</gene>
<reference evidence="2" key="1">
    <citation type="submission" date="2020-09" db="EMBL/GenBank/DDBJ databases">
        <title>Genome-Enabled Discovery of Anthraquinone Biosynthesis in Senna tora.</title>
        <authorList>
            <person name="Kang S.-H."/>
            <person name="Pandey R.P."/>
            <person name="Lee C.-M."/>
            <person name="Sim J.-S."/>
            <person name="Jeong J.-T."/>
            <person name="Choi B.-S."/>
            <person name="Jung M."/>
            <person name="Ginzburg D."/>
            <person name="Zhao K."/>
            <person name="Won S.Y."/>
            <person name="Oh T.-J."/>
            <person name="Yu Y."/>
            <person name="Kim N.-H."/>
            <person name="Lee O.R."/>
            <person name="Lee T.-H."/>
            <person name="Bashyal P."/>
            <person name="Kim T.-S."/>
            <person name="Lee W.-H."/>
            <person name="Kawkins C."/>
            <person name="Kim C.-K."/>
            <person name="Kim J.S."/>
            <person name="Ahn B.O."/>
            <person name="Rhee S.Y."/>
            <person name="Sohng J.K."/>
        </authorList>
    </citation>
    <scope>NUCLEOTIDE SEQUENCE</scope>
    <source>
        <tissue evidence="2">Leaf</tissue>
    </source>
</reference>
<evidence type="ECO:0000313" key="2">
    <source>
        <dbReference type="EMBL" id="KAF7845011.1"/>
    </source>
</evidence>
<sequence length="157" mass="17218">MLLSNSIYIFSLGASDLAEKPSKNYEDLGNTVDAIFKAYQQVVQFIINFLCCTENRDEACCGGVAANGELTCGNVINKDKVKVCANPNKYLWFDAIHPTDAANRQYTDQLWENKDYAKPHTLQDLVGNEILNIAKPPEATDGNINPYPKAGSLGVGN</sequence>
<dbReference type="InterPro" id="IPR036514">
    <property type="entry name" value="SGNH_hydro_sf"/>
</dbReference>
<keyword evidence="3" id="KW-1185">Reference proteome</keyword>